<dbReference type="Gene3D" id="1.10.630.10">
    <property type="entry name" value="Cytochrome P450"/>
    <property type="match status" value="1"/>
</dbReference>
<keyword evidence="8 10" id="KW-0503">Monooxygenase</keyword>
<proteinExistence type="inferred from homology"/>
<dbReference type="PANTHER" id="PTHR46300:SF7">
    <property type="entry name" value="P450, PUTATIVE (EUROFUNG)-RELATED"/>
    <property type="match status" value="1"/>
</dbReference>
<dbReference type="VEuPathDB" id="FungiDB:BD410DRAFT_812137"/>
<evidence type="ECO:0000256" key="5">
    <source>
        <dbReference type="ARBA" id="ARBA00022723"/>
    </source>
</evidence>
<dbReference type="PRINTS" id="PR00463">
    <property type="entry name" value="EP450I"/>
</dbReference>
<gene>
    <name evidence="12" type="ORF">BD410DRAFT_812137</name>
</gene>
<dbReference type="CDD" id="cd11065">
    <property type="entry name" value="CYP64-like"/>
    <property type="match status" value="1"/>
</dbReference>
<sequence length="514" mass="58929">MSSSAFPGLFCLIVALLLVKHLTRLWTTSNGHPLPPGPPAEPFIGHIRILPSQYQWKTFAELGRKYGDIVYMHIFGRPMIVLNSILSATELMVERGANYSDRPRLVLLSEIMSWDSFLTFLPYGDRFRKYRRLMQQHFNSTAVNKFKPLQIEETHRFLKNMLDSPEQFERHIHLLNASTMMMVTYGHRVTTESDEYVRTAERAIELTVEAGSPGTHLVDFVPWLRFLPTWMPGAAFKRYAFKIRRLVRDMLDIPVNRLKEDMASKTARPSFASALLNAYEQQQTVDYSHEEDIKGVTAGIFGGMNLTQAVLMSFVLAMVLHPEAAAKAQKEIDAIVGHDRLPDFHDREYLPFVDCVMKETLRWNTPVPLGIPHRAMNSDIYRGKCIPAGTMVIANIWKMMRDEQFYLEPERFQPERFQCADSRNATLDPKSAIFGFGRRVCPGRFFSDNGIWLAMVCLLATFDFLPPIDDDGREVMPKPGFQSGFTSHPMPFKCRISRRSERAALLVRQAPTEQ</sequence>
<dbReference type="SUPFAM" id="SSF48264">
    <property type="entry name" value="Cytochrome P450"/>
    <property type="match status" value="1"/>
</dbReference>
<dbReference type="EMBL" id="ML170158">
    <property type="protein sequence ID" value="TDL28096.1"/>
    <property type="molecule type" value="Genomic_DNA"/>
</dbReference>
<dbReference type="InterPro" id="IPR017972">
    <property type="entry name" value="Cyt_P450_CS"/>
</dbReference>
<evidence type="ECO:0000313" key="13">
    <source>
        <dbReference type="Proteomes" id="UP000294933"/>
    </source>
</evidence>
<dbReference type="GO" id="GO:0016705">
    <property type="term" value="F:oxidoreductase activity, acting on paired donors, with incorporation or reduction of molecular oxygen"/>
    <property type="evidence" value="ECO:0007669"/>
    <property type="project" value="InterPro"/>
</dbReference>
<dbReference type="InterPro" id="IPR036396">
    <property type="entry name" value="Cyt_P450_sf"/>
</dbReference>
<dbReference type="Proteomes" id="UP000294933">
    <property type="component" value="Unassembled WGS sequence"/>
</dbReference>
<evidence type="ECO:0000256" key="9">
    <source>
        <dbReference type="PIRSR" id="PIRSR602401-1"/>
    </source>
</evidence>
<dbReference type="InterPro" id="IPR050364">
    <property type="entry name" value="Cytochrome_P450_fung"/>
</dbReference>
<dbReference type="OrthoDB" id="2789670at2759"/>
<keyword evidence="5 9" id="KW-0479">Metal-binding</keyword>
<dbReference type="GO" id="GO:0005506">
    <property type="term" value="F:iron ion binding"/>
    <property type="evidence" value="ECO:0007669"/>
    <property type="project" value="InterPro"/>
</dbReference>
<dbReference type="PANTHER" id="PTHR46300">
    <property type="entry name" value="P450, PUTATIVE (EUROFUNG)-RELATED-RELATED"/>
    <property type="match status" value="1"/>
</dbReference>
<dbReference type="InterPro" id="IPR001128">
    <property type="entry name" value="Cyt_P450"/>
</dbReference>
<evidence type="ECO:0000313" key="12">
    <source>
        <dbReference type="EMBL" id="TDL28096.1"/>
    </source>
</evidence>
<feature type="chain" id="PRO_5021377240" evidence="11">
    <location>
        <begin position="26"/>
        <end position="514"/>
    </location>
</feature>
<feature type="signal peptide" evidence="11">
    <location>
        <begin position="1"/>
        <end position="25"/>
    </location>
</feature>
<protein>
    <submittedName>
        <fullName evidence="12">Cytochrome P450</fullName>
    </submittedName>
</protein>
<evidence type="ECO:0000256" key="8">
    <source>
        <dbReference type="ARBA" id="ARBA00023033"/>
    </source>
</evidence>
<name>A0A4Y7QL49_9AGAM</name>
<comment type="similarity">
    <text evidence="3 10">Belongs to the cytochrome P450 family.</text>
</comment>
<keyword evidence="6 10" id="KW-0560">Oxidoreductase</keyword>
<keyword evidence="11" id="KW-0732">Signal</keyword>
<evidence type="ECO:0000256" key="7">
    <source>
        <dbReference type="ARBA" id="ARBA00023004"/>
    </source>
</evidence>
<dbReference type="STRING" id="50990.A0A4Y7QL49"/>
<keyword evidence="7 9" id="KW-0408">Iron</keyword>
<accession>A0A4Y7QL49</accession>
<organism evidence="12 13">
    <name type="scientific">Rickenella mellea</name>
    <dbReference type="NCBI Taxonomy" id="50990"/>
    <lineage>
        <taxon>Eukaryota</taxon>
        <taxon>Fungi</taxon>
        <taxon>Dikarya</taxon>
        <taxon>Basidiomycota</taxon>
        <taxon>Agaricomycotina</taxon>
        <taxon>Agaricomycetes</taxon>
        <taxon>Hymenochaetales</taxon>
        <taxon>Rickenellaceae</taxon>
        <taxon>Rickenella</taxon>
    </lineage>
</organism>
<keyword evidence="4 9" id="KW-0349">Heme</keyword>
<dbReference type="InterPro" id="IPR002401">
    <property type="entry name" value="Cyt_P450_E_grp-I"/>
</dbReference>
<feature type="binding site" description="axial binding residue" evidence="9">
    <location>
        <position position="441"/>
    </location>
    <ligand>
        <name>heme</name>
        <dbReference type="ChEBI" id="CHEBI:30413"/>
    </ligand>
    <ligandPart>
        <name>Fe</name>
        <dbReference type="ChEBI" id="CHEBI:18248"/>
    </ligandPart>
</feature>
<comment type="cofactor">
    <cofactor evidence="1 9">
        <name>heme</name>
        <dbReference type="ChEBI" id="CHEBI:30413"/>
    </cofactor>
</comment>
<evidence type="ECO:0000256" key="6">
    <source>
        <dbReference type="ARBA" id="ARBA00023002"/>
    </source>
</evidence>
<reference evidence="12 13" key="1">
    <citation type="submission" date="2018-06" db="EMBL/GenBank/DDBJ databases">
        <title>A transcriptomic atlas of mushroom development highlights an independent origin of complex multicellularity.</title>
        <authorList>
            <consortium name="DOE Joint Genome Institute"/>
            <person name="Krizsan K."/>
            <person name="Almasi E."/>
            <person name="Merenyi Z."/>
            <person name="Sahu N."/>
            <person name="Viragh M."/>
            <person name="Koszo T."/>
            <person name="Mondo S."/>
            <person name="Kiss B."/>
            <person name="Balint B."/>
            <person name="Kues U."/>
            <person name="Barry K."/>
            <person name="Hegedus J.C."/>
            <person name="Henrissat B."/>
            <person name="Johnson J."/>
            <person name="Lipzen A."/>
            <person name="Ohm R."/>
            <person name="Nagy I."/>
            <person name="Pangilinan J."/>
            <person name="Yan J."/>
            <person name="Xiong Y."/>
            <person name="Grigoriev I.V."/>
            <person name="Hibbett D.S."/>
            <person name="Nagy L.G."/>
        </authorList>
    </citation>
    <scope>NUCLEOTIDE SEQUENCE [LARGE SCALE GENOMIC DNA]</scope>
    <source>
        <strain evidence="12 13">SZMC22713</strain>
    </source>
</reference>
<evidence type="ECO:0000256" key="3">
    <source>
        <dbReference type="ARBA" id="ARBA00010617"/>
    </source>
</evidence>
<evidence type="ECO:0000256" key="2">
    <source>
        <dbReference type="ARBA" id="ARBA00005179"/>
    </source>
</evidence>
<evidence type="ECO:0000256" key="10">
    <source>
        <dbReference type="RuleBase" id="RU000461"/>
    </source>
</evidence>
<dbReference type="AlphaFoldDB" id="A0A4Y7QL49"/>
<evidence type="ECO:0000256" key="4">
    <source>
        <dbReference type="ARBA" id="ARBA00022617"/>
    </source>
</evidence>
<dbReference type="GO" id="GO:0004497">
    <property type="term" value="F:monooxygenase activity"/>
    <property type="evidence" value="ECO:0007669"/>
    <property type="project" value="UniProtKB-KW"/>
</dbReference>
<dbReference type="Pfam" id="PF00067">
    <property type="entry name" value="p450"/>
    <property type="match status" value="1"/>
</dbReference>
<comment type="pathway">
    <text evidence="2">Secondary metabolite biosynthesis.</text>
</comment>
<dbReference type="PROSITE" id="PS00086">
    <property type="entry name" value="CYTOCHROME_P450"/>
    <property type="match status" value="1"/>
</dbReference>
<dbReference type="GO" id="GO:0020037">
    <property type="term" value="F:heme binding"/>
    <property type="evidence" value="ECO:0007669"/>
    <property type="project" value="InterPro"/>
</dbReference>
<evidence type="ECO:0000256" key="11">
    <source>
        <dbReference type="SAM" id="SignalP"/>
    </source>
</evidence>
<keyword evidence="13" id="KW-1185">Reference proteome</keyword>
<evidence type="ECO:0000256" key="1">
    <source>
        <dbReference type="ARBA" id="ARBA00001971"/>
    </source>
</evidence>